<dbReference type="InterPro" id="IPR000483">
    <property type="entry name" value="Cys-rich_flank_reg_C"/>
</dbReference>
<keyword evidence="9" id="KW-1133">Transmembrane helix</keyword>
<dbReference type="InterPro" id="IPR036179">
    <property type="entry name" value="Ig-like_dom_sf"/>
</dbReference>
<dbReference type="InterPro" id="IPR003598">
    <property type="entry name" value="Ig_sub2"/>
</dbReference>
<dbReference type="FunFam" id="2.60.40.10:FF:000032">
    <property type="entry name" value="palladin isoform X1"/>
    <property type="match status" value="1"/>
</dbReference>
<keyword evidence="5" id="KW-0325">Glycoprotein</keyword>
<feature type="compositionally biased region" description="Polar residues" evidence="8">
    <location>
        <begin position="808"/>
        <end position="824"/>
    </location>
</feature>
<keyword evidence="1" id="KW-0433">Leucine-rich repeat</keyword>
<evidence type="ECO:0000313" key="12">
    <source>
        <dbReference type="Proteomes" id="UP000325440"/>
    </source>
</evidence>
<dbReference type="PROSITE" id="PS51450">
    <property type="entry name" value="LRR"/>
    <property type="match status" value="1"/>
</dbReference>
<keyword evidence="3" id="KW-0677">Repeat</keyword>
<feature type="compositionally biased region" description="Polar residues" evidence="8">
    <location>
        <begin position="648"/>
        <end position="664"/>
    </location>
</feature>
<evidence type="ECO:0000256" key="2">
    <source>
        <dbReference type="ARBA" id="ARBA00022729"/>
    </source>
</evidence>
<dbReference type="PANTHER" id="PTHR24366:SF140">
    <property type="entry name" value="IP22191P"/>
    <property type="match status" value="1"/>
</dbReference>
<feature type="region of interest" description="Disordered" evidence="8">
    <location>
        <begin position="487"/>
        <end position="586"/>
    </location>
</feature>
<dbReference type="Pfam" id="PF07679">
    <property type="entry name" value="I-set"/>
    <property type="match status" value="1"/>
</dbReference>
<feature type="compositionally biased region" description="Low complexity" evidence="8">
    <location>
        <begin position="674"/>
        <end position="696"/>
    </location>
</feature>
<dbReference type="SUPFAM" id="SSF48726">
    <property type="entry name" value="Immunoglobulin"/>
    <property type="match status" value="1"/>
</dbReference>
<dbReference type="OrthoDB" id="643377at2759"/>
<feature type="region of interest" description="Disordered" evidence="8">
    <location>
        <begin position="746"/>
        <end position="824"/>
    </location>
</feature>
<dbReference type="PROSITE" id="PS50835">
    <property type="entry name" value="IG_LIKE"/>
    <property type="match status" value="1"/>
</dbReference>
<keyword evidence="6" id="KW-0393">Immunoglobulin domain</keyword>
<feature type="region of interest" description="Disordered" evidence="8">
    <location>
        <begin position="883"/>
        <end position="930"/>
    </location>
</feature>
<organism evidence="11 12">
    <name type="scientific">Cinara cedri</name>
    <dbReference type="NCBI Taxonomy" id="506608"/>
    <lineage>
        <taxon>Eukaryota</taxon>
        <taxon>Metazoa</taxon>
        <taxon>Ecdysozoa</taxon>
        <taxon>Arthropoda</taxon>
        <taxon>Hexapoda</taxon>
        <taxon>Insecta</taxon>
        <taxon>Pterygota</taxon>
        <taxon>Neoptera</taxon>
        <taxon>Paraneoptera</taxon>
        <taxon>Hemiptera</taxon>
        <taxon>Sternorrhyncha</taxon>
        <taxon>Aphidomorpha</taxon>
        <taxon>Aphidoidea</taxon>
        <taxon>Aphididae</taxon>
        <taxon>Lachninae</taxon>
        <taxon>Cinara</taxon>
    </lineage>
</organism>
<keyword evidence="2" id="KW-0732">Signal</keyword>
<dbReference type="InterPro" id="IPR032675">
    <property type="entry name" value="LRR_dom_sf"/>
</dbReference>
<dbReference type="AlphaFoldDB" id="A0A5E4M3E6"/>
<feature type="region of interest" description="Disordered" evidence="8">
    <location>
        <begin position="647"/>
        <end position="716"/>
    </location>
</feature>
<dbReference type="InterPro" id="IPR003599">
    <property type="entry name" value="Ig_sub"/>
</dbReference>
<dbReference type="EMBL" id="CABPRJ010000019">
    <property type="protein sequence ID" value="VVC25744.1"/>
    <property type="molecule type" value="Genomic_DNA"/>
</dbReference>
<evidence type="ECO:0000256" key="4">
    <source>
        <dbReference type="ARBA" id="ARBA00023157"/>
    </source>
</evidence>
<keyword evidence="4" id="KW-1015">Disulfide bond</keyword>
<dbReference type="FunFam" id="3.80.10.10:FF:000082">
    <property type="entry name" value="Leucine-rich repeat-containing 24"/>
    <property type="match status" value="1"/>
</dbReference>
<dbReference type="InterPro" id="IPR013783">
    <property type="entry name" value="Ig-like_fold"/>
</dbReference>
<keyword evidence="9" id="KW-0472">Membrane</keyword>
<dbReference type="Proteomes" id="UP000325440">
    <property type="component" value="Unassembled WGS sequence"/>
</dbReference>
<keyword evidence="7" id="KW-0175">Coiled coil</keyword>
<feature type="domain" description="Ig-like" evidence="10">
    <location>
        <begin position="320"/>
        <end position="408"/>
    </location>
</feature>
<keyword evidence="12" id="KW-1185">Reference proteome</keyword>
<accession>A0A5E4M3E6</accession>
<evidence type="ECO:0000256" key="8">
    <source>
        <dbReference type="SAM" id="MobiDB-lite"/>
    </source>
</evidence>
<dbReference type="InterPro" id="IPR007110">
    <property type="entry name" value="Ig-like_dom"/>
</dbReference>
<dbReference type="InterPro" id="IPR003591">
    <property type="entry name" value="Leu-rich_rpt_typical-subtyp"/>
</dbReference>
<feature type="transmembrane region" description="Helical" evidence="9">
    <location>
        <begin position="423"/>
        <end position="448"/>
    </location>
</feature>
<feature type="compositionally biased region" description="Polar residues" evidence="8">
    <location>
        <begin position="893"/>
        <end position="905"/>
    </location>
</feature>
<keyword evidence="9" id="KW-0812">Transmembrane</keyword>
<evidence type="ECO:0000256" key="1">
    <source>
        <dbReference type="ARBA" id="ARBA00022614"/>
    </source>
</evidence>
<dbReference type="SMART" id="SM00082">
    <property type="entry name" value="LRRCT"/>
    <property type="match status" value="1"/>
</dbReference>
<evidence type="ECO:0000313" key="11">
    <source>
        <dbReference type="EMBL" id="VVC25744.1"/>
    </source>
</evidence>
<evidence type="ECO:0000256" key="6">
    <source>
        <dbReference type="ARBA" id="ARBA00023319"/>
    </source>
</evidence>
<dbReference type="Pfam" id="PF13855">
    <property type="entry name" value="LRR_8"/>
    <property type="match status" value="1"/>
</dbReference>
<dbReference type="InterPro" id="IPR001611">
    <property type="entry name" value="Leu-rich_rpt"/>
</dbReference>
<dbReference type="GO" id="GO:0071944">
    <property type="term" value="C:cell periphery"/>
    <property type="evidence" value="ECO:0007669"/>
    <property type="project" value="UniProtKB-ARBA"/>
</dbReference>
<feature type="transmembrane region" description="Helical" evidence="9">
    <location>
        <begin position="58"/>
        <end position="80"/>
    </location>
</feature>
<dbReference type="SUPFAM" id="SSF52058">
    <property type="entry name" value="L domain-like"/>
    <property type="match status" value="1"/>
</dbReference>
<feature type="compositionally biased region" description="Low complexity" evidence="8">
    <location>
        <begin position="906"/>
        <end position="919"/>
    </location>
</feature>
<reference evidence="11 12" key="1">
    <citation type="submission" date="2019-08" db="EMBL/GenBank/DDBJ databases">
        <authorList>
            <person name="Alioto T."/>
            <person name="Alioto T."/>
            <person name="Gomez Garrido J."/>
        </authorList>
    </citation>
    <scope>NUCLEOTIDE SEQUENCE [LARGE SCALE GENOMIC DNA]</scope>
</reference>
<dbReference type="PANTHER" id="PTHR24366">
    <property type="entry name" value="IG(IMMUNOGLOBULIN) AND LRR(LEUCINE RICH REPEAT) DOMAINS"/>
    <property type="match status" value="1"/>
</dbReference>
<gene>
    <name evidence="11" type="ORF">CINCED_3A016440</name>
</gene>
<evidence type="ECO:0000256" key="9">
    <source>
        <dbReference type="SAM" id="Phobius"/>
    </source>
</evidence>
<feature type="coiled-coil region" evidence="7">
    <location>
        <begin position="838"/>
        <end position="865"/>
    </location>
</feature>
<proteinExistence type="predicted"/>
<evidence type="ECO:0000256" key="7">
    <source>
        <dbReference type="SAM" id="Coils"/>
    </source>
</evidence>
<evidence type="ECO:0000259" key="10">
    <source>
        <dbReference type="PROSITE" id="PS50835"/>
    </source>
</evidence>
<name>A0A5E4M3E6_9HEMI</name>
<dbReference type="SMART" id="SM00369">
    <property type="entry name" value="LRR_TYP"/>
    <property type="match status" value="5"/>
</dbReference>
<dbReference type="SMART" id="SM00409">
    <property type="entry name" value="IG"/>
    <property type="match status" value="1"/>
</dbReference>
<sequence>MLARITTKGIVAVCGRHYDQRPARRKRRELVQCVPATANRGRGMSSSSAKASSSSSTVVAGGMIAVLLLSTSALYGAWAYCPAACECKWRGGKESAICSEANLTAVPRQLDSGTQLLDLNGNTLYRLGKDAFADAGLLNLQKLYMSRCKIKSLDQYVFRKLSNLVELDLSHNNIPTVPSVAFESVPELRELRLDGNPIMKVPNRAFEHVRRLVRLDVSNCKVALLETTAFSGLEKSLEWLRFDNNQLREVKSITITSLTGLHGVQLNNNPWNCSCKLRPLREWMLKRNVPYGAPPVCKAPARLAGTPWDKLDLDDFACEPHSVPVAPVVVVTEGDNVTVSCRMFGMPIPSSRWSRNDRPVGQTARNVPVTEGRYTNLTIVSTVAQDGGRYVCELENRSGSSRANVTVVVVKRSPELALTADRYALPGLIVGVILVLSFCLIFLCGLAIRTKGSPARYASNGIGAEVGAGGVADPFDRYEKIEMNHEDKTADVQQQQQQQQQPPVPSSDKNGRVDPPDYADSMEAATAFGGRRRRADEEDYDRLPPAEEPPASKAPSATDRPTARPSHPTTSVPRRPRILPDDPKDGKAKTYLECNLGEVTLHHHVLHKESLPVGQLYTTAAGRQELCNTNKNVPDLLDTLVPAKNRRISQTLPRSTYSSNNRRNTVYVPKASESQSPLLLGSRSSGGSNTSRSQLSFDSSVSPDRPRKLSAGQKASSYLNLSTTEICGDRSPGGYHHQHHPSYYWTPPSLPSSPARERRLPATPVGRGAGGGSGGLTAETPILDPLSSRRRPYGSVGNHTGNHHYHSHSQQQLTGSNHSLLSSSDGASVTYDYHTAQLDMFLDEYKTLRKELTKMQRTCDTLRLSNASLASSTSALDVINNHHHHHHRHHQVNLEQTPSSLPHQQPSSNMASSSSPSSMRTPKSILKNKNQATYVYRAGTDHRRNSYHLLDPPPDDVYLS</sequence>
<evidence type="ECO:0000256" key="5">
    <source>
        <dbReference type="ARBA" id="ARBA00023180"/>
    </source>
</evidence>
<dbReference type="Gene3D" id="3.80.10.10">
    <property type="entry name" value="Ribonuclease Inhibitor"/>
    <property type="match status" value="2"/>
</dbReference>
<evidence type="ECO:0000256" key="3">
    <source>
        <dbReference type="ARBA" id="ARBA00022737"/>
    </source>
</evidence>
<protein>
    <submittedName>
        <fullName evidence="11">Immunoglobulin subtype,Immunoglobulin-like domain,Immunoglobulin-like fold,Immunoglobulin subtype</fullName>
    </submittedName>
</protein>
<dbReference type="SMART" id="SM00408">
    <property type="entry name" value="IGc2"/>
    <property type="match status" value="1"/>
</dbReference>
<dbReference type="InterPro" id="IPR013098">
    <property type="entry name" value="Ig_I-set"/>
</dbReference>
<dbReference type="Gene3D" id="2.60.40.10">
    <property type="entry name" value="Immunoglobulins"/>
    <property type="match status" value="1"/>
</dbReference>